<name>A0A2U1K770_9BACI</name>
<comment type="caution">
    <text evidence="12">The sequence shown here is derived from an EMBL/GenBank/DDBJ whole genome shotgun (WGS) entry which is preliminary data.</text>
</comment>
<comment type="cofactor">
    <cofactor evidence="11">
        <name>heme b</name>
        <dbReference type="ChEBI" id="CHEBI:60344"/>
    </cofactor>
</comment>
<feature type="transmembrane region" description="Helical" evidence="11">
    <location>
        <begin position="242"/>
        <end position="265"/>
    </location>
</feature>
<keyword evidence="3 11" id="KW-0812">Transmembrane</keyword>
<feature type="binding site" description="axial binding residue" evidence="11">
    <location>
        <position position="276"/>
    </location>
    <ligand>
        <name>heme</name>
        <dbReference type="ChEBI" id="CHEBI:30413"/>
    </ligand>
    <ligandPart>
        <name>Fe</name>
        <dbReference type="ChEBI" id="CHEBI:18248"/>
    </ligandPart>
</feature>
<dbReference type="Pfam" id="PF02628">
    <property type="entry name" value="COX15-CtaA"/>
    <property type="match status" value="1"/>
</dbReference>
<feature type="transmembrane region" description="Helical" evidence="11">
    <location>
        <begin position="271"/>
        <end position="294"/>
    </location>
</feature>
<evidence type="ECO:0000313" key="13">
    <source>
        <dbReference type="Proteomes" id="UP000245998"/>
    </source>
</evidence>
<keyword evidence="10" id="KW-1015">Disulfide bond</keyword>
<keyword evidence="6 11" id="KW-0560">Oxidoreductase</keyword>
<reference evidence="12 13" key="1">
    <citation type="submission" date="2018-04" db="EMBL/GenBank/DDBJ databases">
        <title>Camelliibacillus theae gen. nov., sp. nov., isolated from Pu'er tea.</title>
        <authorList>
            <person name="Niu L."/>
        </authorList>
    </citation>
    <scope>NUCLEOTIDE SEQUENCE [LARGE SCALE GENOMIC DNA]</scope>
    <source>
        <strain evidence="12 13">T8</strain>
    </source>
</reference>
<protein>
    <recommendedName>
        <fullName evidence="11">Heme A synthase</fullName>
        <shortName evidence="11">HAS</shortName>
        <ecNumber evidence="11">1.17.99.9</ecNumber>
    </recommendedName>
    <alternativeName>
        <fullName evidence="11">Cytochrome aa3-controlling protein</fullName>
    </alternativeName>
</protein>
<dbReference type="PANTHER" id="PTHR35457">
    <property type="entry name" value="HEME A SYNTHASE"/>
    <property type="match status" value="1"/>
</dbReference>
<dbReference type="OrthoDB" id="9816428at2"/>
<evidence type="ECO:0000256" key="7">
    <source>
        <dbReference type="ARBA" id="ARBA00023004"/>
    </source>
</evidence>
<evidence type="ECO:0000256" key="3">
    <source>
        <dbReference type="ARBA" id="ARBA00022692"/>
    </source>
</evidence>
<feature type="binding site" description="axial binding residue" evidence="11">
    <location>
        <position position="214"/>
    </location>
    <ligand>
        <name>heme</name>
        <dbReference type="ChEBI" id="CHEBI:30413"/>
    </ligand>
    <ligandPart>
        <name>Fe</name>
        <dbReference type="ChEBI" id="CHEBI:18248"/>
    </ligandPart>
</feature>
<evidence type="ECO:0000256" key="1">
    <source>
        <dbReference type="ARBA" id="ARBA00004141"/>
    </source>
</evidence>
<dbReference type="EMBL" id="QCZG01000001">
    <property type="protein sequence ID" value="PWA13377.1"/>
    <property type="molecule type" value="Genomic_DNA"/>
</dbReference>
<comment type="catalytic activity">
    <reaction evidence="11">
        <text>Fe(II)-heme o + 2 A + H2O = Fe(II)-heme a + 2 AH2</text>
        <dbReference type="Rhea" id="RHEA:63388"/>
        <dbReference type="ChEBI" id="CHEBI:13193"/>
        <dbReference type="ChEBI" id="CHEBI:15377"/>
        <dbReference type="ChEBI" id="CHEBI:17499"/>
        <dbReference type="ChEBI" id="CHEBI:60530"/>
        <dbReference type="ChEBI" id="CHEBI:61715"/>
        <dbReference type="EC" id="1.17.99.9"/>
    </reaction>
</comment>
<sequence length="304" mass="34268">MNKLLKVYAAVTTLGMFVILLMGAIVTTTDSGDGCGNSWPLCYGKLLPTQPEVETIIEYSHRVVSGLLGIMVIMLAIWTWKKLGHLRETKWLAFFSVFLIAFQGLLGAAAVIWGQSSAVLALHFGISLLSLASVFLLTLLVFEDDRLGKEYVVEMPKTFRTQLYVFAIFLYIAIYSGAFVRHTKASLACSSWPVCGATEWIPPLNSLAGVHFIHRILAFVVFIWLLYMFIRAAKEFKNEKVIFYSFLFAFLFVIFQVFSGALIIFSKLNLFITLAHGFFISCLFVVISYLLLIATRQKLLQHEK</sequence>
<dbReference type="HAMAP" id="MF_01664">
    <property type="entry name" value="HemeA_synth_type1"/>
    <property type="match status" value="1"/>
</dbReference>
<evidence type="ECO:0000256" key="9">
    <source>
        <dbReference type="ARBA" id="ARBA00023136"/>
    </source>
</evidence>
<feature type="transmembrane region" description="Helical" evidence="11">
    <location>
        <begin position="7"/>
        <end position="26"/>
    </location>
</feature>
<dbReference type="GO" id="GO:0006784">
    <property type="term" value="P:heme A biosynthetic process"/>
    <property type="evidence" value="ECO:0007669"/>
    <property type="project" value="UniProtKB-UniRule"/>
</dbReference>
<feature type="transmembrane region" description="Helical" evidence="11">
    <location>
        <begin position="212"/>
        <end position="230"/>
    </location>
</feature>
<evidence type="ECO:0000256" key="2">
    <source>
        <dbReference type="ARBA" id="ARBA00022475"/>
    </source>
</evidence>
<evidence type="ECO:0000256" key="8">
    <source>
        <dbReference type="ARBA" id="ARBA00023133"/>
    </source>
</evidence>
<comment type="function">
    <text evidence="11">Catalyzes the conversion of heme O to heme A by two successive hydroxylations of the methyl group at C8. The first hydroxylation forms heme I, the second hydroxylation results in an unstable dihydroxymethyl group, which spontaneously dehydrates, resulting in the formyl group of heme A.</text>
</comment>
<dbReference type="RefSeq" id="WP_116552882.1">
    <property type="nucleotide sequence ID" value="NZ_QCZG01000001.1"/>
</dbReference>
<dbReference type="InterPro" id="IPR050450">
    <property type="entry name" value="COX15/CtaA_HemeA_synthase"/>
</dbReference>
<organism evidence="12 13">
    <name type="scientific">Pueribacillus theae</name>
    <dbReference type="NCBI Taxonomy" id="2171751"/>
    <lineage>
        <taxon>Bacteria</taxon>
        <taxon>Bacillati</taxon>
        <taxon>Bacillota</taxon>
        <taxon>Bacilli</taxon>
        <taxon>Bacillales</taxon>
        <taxon>Bacillaceae</taxon>
        <taxon>Pueribacillus</taxon>
    </lineage>
</organism>
<dbReference type="EC" id="1.17.99.9" evidence="11"/>
<comment type="subunit">
    <text evidence="11">Interacts with CtaB.</text>
</comment>
<evidence type="ECO:0000256" key="4">
    <source>
        <dbReference type="ARBA" id="ARBA00022723"/>
    </source>
</evidence>
<keyword evidence="4 11" id="KW-0479">Metal-binding</keyword>
<comment type="similarity">
    <text evidence="11">Belongs to the COX15/CtaA family. Type 1 subfamily.</text>
</comment>
<keyword evidence="5 11" id="KW-1133">Transmembrane helix</keyword>
<evidence type="ECO:0000313" key="12">
    <source>
        <dbReference type="EMBL" id="PWA13377.1"/>
    </source>
</evidence>
<feature type="transmembrane region" description="Helical" evidence="11">
    <location>
        <begin position="163"/>
        <end position="180"/>
    </location>
</feature>
<accession>A0A2U1K770</accession>
<keyword evidence="8 11" id="KW-0350">Heme biosynthesis</keyword>
<dbReference type="Proteomes" id="UP000245998">
    <property type="component" value="Unassembled WGS sequence"/>
</dbReference>
<feature type="transmembrane region" description="Helical" evidence="11">
    <location>
        <begin position="59"/>
        <end position="80"/>
    </location>
</feature>
<gene>
    <name evidence="11" type="primary">ctaA</name>
    <name evidence="12" type="ORF">DCC39_00345</name>
</gene>
<dbReference type="GO" id="GO:0120547">
    <property type="term" value="F:heme A synthase activity"/>
    <property type="evidence" value="ECO:0007669"/>
    <property type="project" value="UniProtKB-EC"/>
</dbReference>
<comment type="pathway">
    <text evidence="11">Porphyrin-containing compound metabolism; heme A biosynthesis; heme A from heme O: step 1/1.</text>
</comment>
<evidence type="ECO:0000256" key="6">
    <source>
        <dbReference type="ARBA" id="ARBA00023002"/>
    </source>
</evidence>
<keyword evidence="9 11" id="KW-0472">Membrane</keyword>
<evidence type="ECO:0000256" key="11">
    <source>
        <dbReference type="HAMAP-Rule" id="MF_01664"/>
    </source>
</evidence>
<evidence type="ECO:0000256" key="5">
    <source>
        <dbReference type="ARBA" id="ARBA00022989"/>
    </source>
</evidence>
<dbReference type="AlphaFoldDB" id="A0A2U1K770"/>
<dbReference type="InterPro" id="IPR023755">
    <property type="entry name" value="HemeA_Synthase_type1"/>
</dbReference>
<comment type="subcellular location">
    <subcellularLocation>
        <location evidence="11">Cell membrane</location>
        <topology evidence="11">Multi-pass membrane protein</topology>
    </subcellularLocation>
    <subcellularLocation>
        <location evidence="1">Membrane</location>
        <topology evidence="1">Multi-pass membrane protein</topology>
    </subcellularLocation>
</comment>
<dbReference type="InterPro" id="IPR003780">
    <property type="entry name" value="COX15/CtaA_fam"/>
</dbReference>
<dbReference type="GO" id="GO:0046872">
    <property type="term" value="F:metal ion binding"/>
    <property type="evidence" value="ECO:0007669"/>
    <property type="project" value="UniProtKB-KW"/>
</dbReference>
<proteinExistence type="inferred from homology"/>
<evidence type="ECO:0000256" key="10">
    <source>
        <dbReference type="ARBA" id="ARBA00023157"/>
    </source>
</evidence>
<keyword evidence="13" id="KW-1185">Reference proteome</keyword>
<keyword evidence="7 11" id="KW-0408">Iron</keyword>
<dbReference type="PANTHER" id="PTHR35457:SF1">
    <property type="entry name" value="HEME A SYNTHASE"/>
    <property type="match status" value="1"/>
</dbReference>
<dbReference type="GO" id="GO:0005886">
    <property type="term" value="C:plasma membrane"/>
    <property type="evidence" value="ECO:0007669"/>
    <property type="project" value="UniProtKB-SubCell"/>
</dbReference>
<keyword evidence="2 11" id="KW-1003">Cell membrane</keyword>
<feature type="transmembrane region" description="Helical" evidence="11">
    <location>
        <begin position="120"/>
        <end position="142"/>
    </location>
</feature>
<dbReference type="UniPathway" id="UPA00269">
    <property type="reaction ID" value="UER00713"/>
</dbReference>
<feature type="transmembrane region" description="Helical" evidence="11">
    <location>
        <begin position="92"/>
        <end position="114"/>
    </location>
</feature>